<feature type="chain" id="PRO_5015787612" description="Protein OS-9 homolog" evidence="9">
    <location>
        <begin position="19"/>
        <end position="609"/>
    </location>
</feature>
<evidence type="ECO:0000256" key="8">
    <source>
        <dbReference type="SAM" id="MobiDB-lite"/>
    </source>
</evidence>
<dbReference type="STRING" id="61424.A0A2T9YEY4"/>
<evidence type="ECO:0000256" key="4">
    <source>
        <dbReference type="ARBA" id="ARBA00022729"/>
    </source>
</evidence>
<accession>A0A2T9YEY4</accession>
<dbReference type="AlphaFoldDB" id="A0A2T9YEY4"/>
<dbReference type="OrthoDB" id="448954at2759"/>
<feature type="region of interest" description="Disordered" evidence="8">
    <location>
        <begin position="438"/>
        <end position="466"/>
    </location>
</feature>
<evidence type="ECO:0000256" key="6">
    <source>
        <dbReference type="ARBA" id="ARBA00022824"/>
    </source>
</evidence>
<feature type="domain" description="MRH" evidence="10">
    <location>
        <begin position="164"/>
        <end position="319"/>
    </location>
</feature>
<dbReference type="Proteomes" id="UP000245699">
    <property type="component" value="Unassembled WGS sequence"/>
</dbReference>
<dbReference type="PANTHER" id="PTHR15414:SF0">
    <property type="entry name" value="ENDOPLASMIC RETICULUM LECTIN 1"/>
    <property type="match status" value="1"/>
</dbReference>
<evidence type="ECO:0000256" key="7">
    <source>
        <dbReference type="ARBA" id="ARBA00023157"/>
    </source>
</evidence>
<dbReference type="InterPro" id="IPR009011">
    <property type="entry name" value="Man6P_isomerase_rcpt-bd_dom_sf"/>
</dbReference>
<comment type="similarity">
    <text evidence="2">Belongs to the OS-9 family.</text>
</comment>
<dbReference type="InterPro" id="IPR045149">
    <property type="entry name" value="OS-9-like"/>
</dbReference>
<feature type="region of interest" description="Disordered" evidence="8">
    <location>
        <begin position="563"/>
        <end position="609"/>
    </location>
</feature>
<keyword evidence="6" id="KW-0256">Endoplasmic reticulum</keyword>
<sequence>MISFLAILFLIQFPASFSLKDDFVKAEAHQGFLLRDLLEYPKYVIEYVKEPIEESQVPRYIKEIENGYIYSKNNLKESDSKSETTQKDLKKLDSNVSEEKGHISYEATIFRTEIAPFYKYICSIPYINDDFFSQATTHPKLNLSESEKEKTILLALKALKKLENSCLDLSNGWWEYSYCHEQKIRQFHKSLPSESEEHKKIHDLEFYLGRYSKRLDVNPPRTSRNTESTSDDESIDYHTKYTKKELFELRKTSLQKSDRRYYLSQIWSGGTVCDISKQPRKVEVQFHCGPGTVSRINMASETAICHYLLVIQVPELCKIDVFFDPLESHNLPIACRNILSPKEYEDYKKKLEPIKENTNPESFRNSDSDSKQTLIEKDEKLKDSKKNKVGKLGSIGHIGNEEANLDNIKKPKISELDQIPDSLQKILESYNKKIFFEIPQNPNDKESENKDNKETKKLGNKDGFGAVLSNEDSQALLKVLVDSLFIENEEAGSQNNKDDIQNKKKEKYPDSKDTDKDSIHKHSKKHETPENDQEINLSADKIKGDALKLINQFLEKYNSEVLKLENKDKESDEPKSKLKVGPTNNDQKEEKNIDTKEEAEHKKQDKDEL</sequence>
<evidence type="ECO:0000256" key="1">
    <source>
        <dbReference type="ARBA" id="ARBA00004367"/>
    </source>
</evidence>
<keyword evidence="5" id="KW-0430">Lectin</keyword>
<keyword evidence="4 9" id="KW-0732">Signal</keyword>
<feature type="compositionally biased region" description="Basic and acidic residues" evidence="8">
    <location>
        <begin position="496"/>
        <end position="520"/>
    </location>
</feature>
<feature type="compositionally biased region" description="Basic and acidic residues" evidence="8">
    <location>
        <begin position="443"/>
        <end position="460"/>
    </location>
</feature>
<dbReference type="SUPFAM" id="SSF50911">
    <property type="entry name" value="Mannose 6-phosphate receptor domain"/>
    <property type="match status" value="1"/>
</dbReference>
<protein>
    <recommendedName>
        <fullName evidence="3">Protein OS-9 homolog</fullName>
    </recommendedName>
</protein>
<feature type="region of interest" description="Disordered" evidence="8">
    <location>
        <begin position="353"/>
        <end position="372"/>
    </location>
</feature>
<dbReference type="InterPro" id="IPR012913">
    <property type="entry name" value="OS9-like_dom"/>
</dbReference>
<dbReference type="GO" id="GO:0030968">
    <property type="term" value="P:endoplasmic reticulum unfolded protein response"/>
    <property type="evidence" value="ECO:0007669"/>
    <property type="project" value="InterPro"/>
</dbReference>
<dbReference type="Gene3D" id="2.70.130.10">
    <property type="entry name" value="Mannose-6-phosphate receptor binding domain"/>
    <property type="match status" value="1"/>
</dbReference>
<evidence type="ECO:0000256" key="2">
    <source>
        <dbReference type="ARBA" id="ARBA00009918"/>
    </source>
</evidence>
<feature type="compositionally biased region" description="Basic and acidic residues" evidence="8">
    <location>
        <begin position="586"/>
        <end position="609"/>
    </location>
</feature>
<organism evidence="11 12">
    <name type="scientific">Furculomyces boomerangus</name>
    <dbReference type="NCBI Taxonomy" id="61424"/>
    <lineage>
        <taxon>Eukaryota</taxon>
        <taxon>Fungi</taxon>
        <taxon>Fungi incertae sedis</taxon>
        <taxon>Zoopagomycota</taxon>
        <taxon>Kickxellomycotina</taxon>
        <taxon>Harpellomycetes</taxon>
        <taxon>Harpellales</taxon>
        <taxon>Harpellaceae</taxon>
        <taxon>Furculomyces</taxon>
    </lineage>
</organism>
<name>A0A2T9YEY4_9FUNG</name>
<dbReference type="GO" id="GO:0005789">
    <property type="term" value="C:endoplasmic reticulum membrane"/>
    <property type="evidence" value="ECO:0007669"/>
    <property type="project" value="UniProtKB-SubCell"/>
</dbReference>
<evidence type="ECO:0000256" key="3">
    <source>
        <dbReference type="ARBA" id="ARBA00018727"/>
    </source>
</evidence>
<feature type="region of interest" description="Disordered" evidence="8">
    <location>
        <begin position="488"/>
        <end position="537"/>
    </location>
</feature>
<dbReference type="GO" id="GO:0005788">
    <property type="term" value="C:endoplasmic reticulum lumen"/>
    <property type="evidence" value="ECO:0007669"/>
    <property type="project" value="TreeGrafter"/>
</dbReference>
<reference evidence="11 12" key="1">
    <citation type="journal article" date="2018" name="MBio">
        <title>Comparative Genomics Reveals the Core Gene Toolbox for the Fungus-Insect Symbiosis.</title>
        <authorList>
            <person name="Wang Y."/>
            <person name="Stata M."/>
            <person name="Wang W."/>
            <person name="Stajich J.E."/>
            <person name="White M.M."/>
            <person name="Moncalvo J.M."/>
        </authorList>
    </citation>
    <scope>NUCLEOTIDE SEQUENCE [LARGE SCALE GENOMIC DNA]</scope>
    <source>
        <strain evidence="11 12">AUS-77-4</strain>
    </source>
</reference>
<dbReference type="EMBL" id="MBFT01000453">
    <property type="protein sequence ID" value="PVU90908.1"/>
    <property type="molecule type" value="Genomic_DNA"/>
</dbReference>
<evidence type="ECO:0000313" key="11">
    <source>
        <dbReference type="EMBL" id="PVU90908.1"/>
    </source>
</evidence>
<dbReference type="Pfam" id="PF07915">
    <property type="entry name" value="PRKCSH"/>
    <property type="match status" value="1"/>
</dbReference>
<dbReference type="PANTHER" id="PTHR15414">
    <property type="entry name" value="OS-9-RELATED"/>
    <property type="match status" value="1"/>
</dbReference>
<evidence type="ECO:0000313" key="12">
    <source>
        <dbReference type="Proteomes" id="UP000245699"/>
    </source>
</evidence>
<comment type="subcellular location">
    <subcellularLocation>
        <location evidence="1">Endoplasmic reticulum membrane</location>
        <topology evidence="1">Peripheral membrane protein</topology>
        <orientation evidence="1">Lumenal side</orientation>
    </subcellularLocation>
</comment>
<proteinExistence type="inferred from homology"/>
<feature type="compositionally biased region" description="Basic and acidic residues" evidence="8">
    <location>
        <begin position="563"/>
        <end position="576"/>
    </location>
</feature>
<evidence type="ECO:0000259" key="10">
    <source>
        <dbReference type="PROSITE" id="PS51914"/>
    </source>
</evidence>
<keyword evidence="12" id="KW-1185">Reference proteome</keyword>
<comment type="caution">
    <text evidence="11">The sequence shown here is derived from an EMBL/GenBank/DDBJ whole genome shotgun (WGS) entry which is preliminary data.</text>
</comment>
<evidence type="ECO:0000256" key="9">
    <source>
        <dbReference type="SAM" id="SignalP"/>
    </source>
</evidence>
<gene>
    <name evidence="11" type="ORF">BB559_004392</name>
</gene>
<evidence type="ECO:0000256" key="5">
    <source>
        <dbReference type="ARBA" id="ARBA00022734"/>
    </source>
</evidence>
<dbReference type="GO" id="GO:0030246">
    <property type="term" value="F:carbohydrate binding"/>
    <property type="evidence" value="ECO:0007669"/>
    <property type="project" value="UniProtKB-KW"/>
</dbReference>
<dbReference type="GO" id="GO:0030970">
    <property type="term" value="P:retrograde protein transport, ER to cytosol"/>
    <property type="evidence" value="ECO:0007669"/>
    <property type="project" value="TreeGrafter"/>
</dbReference>
<feature type="signal peptide" evidence="9">
    <location>
        <begin position="1"/>
        <end position="18"/>
    </location>
</feature>
<dbReference type="InterPro" id="IPR044865">
    <property type="entry name" value="MRH_dom"/>
</dbReference>
<keyword evidence="7" id="KW-1015">Disulfide bond</keyword>
<dbReference type="PROSITE" id="PS51914">
    <property type="entry name" value="MRH"/>
    <property type="match status" value="1"/>
</dbReference>